<sequence length="668" mass="74950">MYTRDISPPKQRKIQQKENKAPSPSRAPVVDTRQYGQPETPLAPRRPKSQPAPEVRLVKEVRMSKELKVAQEPKVSKEPQMTKSSKVASNDVRQSRIKYDEARNLDRAGPVKESQKVKRIENMNEITQTNMEKGIADSVPEAPADYALKYKTGISAPRPTKKLSEYQKQFQWKAGMPASPLLKAEQLSPPKKSVVSKVTEYQKQFREYKLVPVPREEQDLQPSKKVKLQKSKSMEVITPNNKRLTMATDQKQPDLAPEVPTKKNRAYHSEYNSNYKPPTRFDYVRGSWQGAKPPQLKIRAPEETTQGPVLANWFAEVIELRRKAQEYRQRALGTHFSREHLVQLMAKQTELWEASNTSARSTVSALNLETGLRAQKQARPTVEDQAARRQAYWEGGSMAATLPSEEDDSTARLSVLEEIPAPSKEAWVEQEPIEPGLQTPSTFSASRASPDPELFPVEGESQQPAHVRSQSTLKSAGNRRRHHLDRTTPSLDGAILGASEAQKKHRSGKRIVSKSVDSVSLGTMDEPTPRYETPIREHRPLAGQKTYTACSGRILATPTCGLPSRDTHALRDDDASTDRPLQTQFVDNIAKPRLTPGLLSTIGEGFGQTYNKTQDWQGLHIPRCHVDDDVKSISTRSFASSCSLASATLERARKRSQDFWGKSDVSAK</sequence>
<keyword evidence="8" id="KW-0539">Nucleus</keyword>
<evidence type="ECO:0000256" key="2">
    <source>
        <dbReference type="ARBA" id="ARBA00004123"/>
    </source>
</evidence>
<evidence type="ECO:0000256" key="7">
    <source>
        <dbReference type="ARBA" id="ARBA00023212"/>
    </source>
</evidence>
<dbReference type="EMBL" id="CP111025">
    <property type="protein sequence ID" value="WAR25465.1"/>
    <property type="molecule type" value="Genomic_DNA"/>
</dbReference>
<keyword evidence="6" id="KW-0493">Microtubule</keyword>
<evidence type="ECO:0000256" key="6">
    <source>
        <dbReference type="ARBA" id="ARBA00022701"/>
    </source>
</evidence>
<evidence type="ECO:0000256" key="10">
    <source>
        <dbReference type="SAM" id="MobiDB-lite"/>
    </source>
</evidence>
<accession>A0ABY7FTA9</accession>
<gene>
    <name evidence="11" type="ORF">MAR_011169</name>
</gene>
<dbReference type="InterPro" id="IPR029136">
    <property type="entry name" value="MDM1"/>
</dbReference>
<organism evidence="11 12">
    <name type="scientific">Mya arenaria</name>
    <name type="common">Soft-shell clam</name>
    <dbReference type="NCBI Taxonomy" id="6604"/>
    <lineage>
        <taxon>Eukaryota</taxon>
        <taxon>Metazoa</taxon>
        <taxon>Spiralia</taxon>
        <taxon>Lophotrochozoa</taxon>
        <taxon>Mollusca</taxon>
        <taxon>Bivalvia</taxon>
        <taxon>Autobranchia</taxon>
        <taxon>Heteroconchia</taxon>
        <taxon>Euheterodonta</taxon>
        <taxon>Imparidentia</taxon>
        <taxon>Neoheterodontei</taxon>
        <taxon>Myida</taxon>
        <taxon>Myoidea</taxon>
        <taxon>Myidae</taxon>
        <taxon>Mya</taxon>
    </lineage>
</organism>
<dbReference type="PANTHER" id="PTHR32078">
    <property type="entry name" value="NUCLEAR PROTEIN MDM1"/>
    <property type="match status" value="1"/>
</dbReference>
<keyword evidence="5" id="KW-0963">Cytoplasm</keyword>
<feature type="region of interest" description="Disordered" evidence="10">
    <location>
        <begin position="422"/>
        <end position="495"/>
    </location>
</feature>
<reference evidence="11" key="1">
    <citation type="submission" date="2022-11" db="EMBL/GenBank/DDBJ databases">
        <title>Centuries of genome instability and evolution in soft-shell clam transmissible cancer (bioRxiv).</title>
        <authorList>
            <person name="Hart S.F.M."/>
            <person name="Yonemitsu M.A."/>
            <person name="Giersch R.M."/>
            <person name="Beal B.F."/>
            <person name="Arriagada G."/>
            <person name="Davis B.W."/>
            <person name="Ostrander E.A."/>
            <person name="Goff S.P."/>
            <person name="Metzger M.J."/>
        </authorList>
    </citation>
    <scope>NUCLEOTIDE SEQUENCE</scope>
    <source>
        <strain evidence="11">MELC-2E11</strain>
        <tissue evidence="11">Siphon/mantle</tissue>
    </source>
</reference>
<feature type="region of interest" description="Disordered" evidence="10">
    <location>
        <begin position="1"/>
        <end position="120"/>
    </location>
</feature>
<protein>
    <recommendedName>
        <fullName evidence="4">Nuclear protein MDM1</fullName>
    </recommendedName>
</protein>
<feature type="compositionally biased region" description="Polar residues" evidence="10">
    <location>
        <begin position="460"/>
        <end position="475"/>
    </location>
</feature>
<evidence type="ECO:0000256" key="9">
    <source>
        <dbReference type="ARBA" id="ARBA00045771"/>
    </source>
</evidence>
<evidence type="ECO:0000256" key="8">
    <source>
        <dbReference type="ARBA" id="ARBA00023242"/>
    </source>
</evidence>
<comment type="subcellular location">
    <subcellularLocation>
        <location evidence="1">Cytoplasm</location>
        <location evidence="1">Cytoskeleton</location>
        <location evidence="1">Microtubule organizing center</location>
        <location evidence="1">Centrosome</location>
        <location evidence="1">Centriole</location>
    </subcellularLocation>
    <subcellularLocation>
        <location evidence="2">Nucleus</location>
    </subcellularLocation>
</comment>
<comment type="function">
    <text evidence="9">Microtubule-binding protein that negatively regulates centriole duplication. Binds to and stabilizes microtubules.</text>
</comment>
<dbReference type="Pfam" id="PF15501">
    <property type="entry name" value="MDM1"/>
    <property type="match status" value="1"/>
</dbReference>
<evidence type="ECO:0000313" key="12">
    <source>
        <dbReference type="Proteomes" id="UP001164746"/>
    </source>
</evidence>
<keyword evidence="12" id="KW-1185">Reference proteome</keyword>
<evidence type="ECO:0000256" key="5">
    <source>
        <dbReference type="ARBA" id="ARBA00022490"/>
    </source>
</evidence>
<feature type="compositionally biased region" description="Polar residues" evidence="10">
    <location>
        <begin position="79"/>
        <end position="92"/>
    </location>
</feature>
<comment type="similarity">
    <text evidence="3">Belongs to the MDM1 family.</text>
</comment>
<feature type="compositionally biased region" description="Basic and acidic residues" evidence="10">
    <location>
        <begin position="56"/>
        <end position="77"/>
    </location>
</feature>
<feature type="region of interest" description="Disordered" evidence="10">
    <location>
        <begin position="216"/>
        <end position="274"/>
    </location>
</feature>
<evidence type="ECO:0000313" key="11">
    <source>
        <dbReference type="EMBL" id="WAR25465.1"/>
    </source>
</evidence>
<evidence type="ECO:0000256" key="1">
    <source>
        <dbReference type="ARBA" id="ARBA00004114"/>
    </source>
</evidence>
<keyword evidence="7" id="KW-0206">Cytoskeleton</keyword>
<dbReference type="Proteomes" id="UP001164746">
    <property type="component" value="Chromosome 14"/>
</dbReference>
<feature type="compositionally biased region" description="Polar residues" evidence="10">
    <location>
        <begin position="438"/>
        <end position="447"/>
    </location>
</feature>
<feature type="compositionally biased region" description="Polar residues" evidence="10">
    <location>
        <begin position="238"/>
        <end position="250"/>
    </location>
</feature>
<proteinExistence type="inferred from homology"/>
<dbReference type="PANTHER" id="PTHR32078:SF1">
    <property type="entry name" value="NUCLEAR PROTEIN MDM1"/>
    <property type="match status" value="1"/>
</dbReference>
<evidence type="ECO:0000256" key="4">
    <source>
        <dbReference type="ARBA" id="ARBA00013508"/>
    </source>
</evidence>
<name>A0ABY7FTA9_MYAAR</name>
<evidence type="ECO:0000256" key="3">
    <source>
        <dbReference type="ARBA" id="ARBA00010494"/>
    </source>
</evidence>
<feature type="compositionally biased region" description="Basic and acidic residues" evidence="10">
    <location>
        <begin position="93"/>
        <end position="120"/>
    </location>
</feature>